<accession>A0A9P5P3F9</accession>
<name>A0A9P5P3F9_9AGAR</name>
<gene>
    <name evidence="2" type="ORF">BDP27DRAFT_1377871</name>
</gene>
<feature type="transmembrane region" description="Helical" evidence="1">
    <location>
        <begin position="34"/>
        <end position="52"/>
    </location>
</feature>
<keyword evidence="1" id="KW-0472">Membrane</keyword>
<keyword evidence="1" id="KW-0812">Transmembrane</keyword>
<feature type="transmembrane region" description="Helical" evidence="1">
    <location>
        <begin position="99"/>
        <end position="121"/>
    </location>
</feature>
<evidence type="ECO:0000256" key="1">
    <source>
        <dbReference type="SAM" id="Phobius"/>
    </source>
</evidence>
<dbReference type="Proteomes" id="UP000772434">
    <property type="component" value="Unassembled WGS sequence"/>
</dbReference>
<dbReference type="AlphaFoldDB" id="A0A9P5P3F9"/>
<evidence type="ECO:0000313" key="3">
    <source>
        <dbReference type="Proteomes" id="UP000772434"/>
    </source>
</evidence>
<dbReference type="OrthoDB" id="2675435at2759"/>
<organism evidence="2 3">
    <name type="scientific">Rhodocollybia butyracea</name>
    <dbReference type="NCBI Taxonomy" id="206335"/>
    <lineage>
        <taxon>Eukaryota</taxon>
        <taxon>Fungi</taxon>
        <taxon>Dikarya</taxon>
        <taxon>Basidiomycota</taxon>
        <taxon>Agaricomycotina</taxon>
        <taxon>Agaricomycetes</taxon>
        <taxon>Agaricomycetidae</taxon>
        <taxon>Agaricales</taxon>
        <taxon>Marasmiineae</taxon>
        <taxon>Omphalotaceae</taxon>
        <taxon>Rhodocollybia</taxon>
    </lineage>
</organism>
<comment type="caution">
    <text evidence="2">The sequence shown here is derived from an EMBL/GenBank/DDBJ whole genome shotgun (WGS) entry which is preliminary data.</text>
</comment>
<feature type="transmembrane region" description="Helical" evidence="1">
    <location>
        <begin position="6"/>
        <end position="27"/>
    </location>
</feature>
<evidence type="ECO:0000313" key="2">
    <source>
        <dbReference type="EMBL" id="KAF9020580.1"/>
    </source>
</evidence>
<sequence>MTFNAVFTSLGIGISDLILIIRTYALYQRSRKVLVIFLVLWAVVITVDVLAARKWSASDTEAFSGSVVIILIYEKRLNSQYGFFGATQSVLVTFYRDGVLFYMSILPITVGNALVTAYAPAQFQILETPLRVMHSILCCKLIIHVREVANPPDDQTRELSALFFGTNRNSRGETPEV</sequence>
<keyword evidence="3" id="KW-1185">Reference proteome</keyword>
<proteinExistence type="predicted"/>
<reference evidence="2" key="1">
    <citation type="submission" date="2020-11" db="EMBL/GenBank/DDBJ databases">
        <authorList>
            <consortium name="DOE Joint Genome Institute"/>
            <person name="Ahrendt S."/>
            <person name="Riley R."/>
            <person name="Andreopoulos W."/>
            <person name="Labutti K."/>
            <person name="Pangilinan J."/>
            <person name="Ruiz-Duenas F.J."/>
            <person name="Barrasa J.M."/>
            <person name="Sanchez-Garcia M."/>
            <person name="Camarero S."/>
            <person name="Miyauchi S."/>
            <person name="Serrano A."/>
            <person name="Linde D."/>
            <person name="Babiker R."/>
            <person name="Drula E."/>
            <person name="Ayuso-Fernandez I."/>
            <person name="Pacheco R."/>
            <person name="Padilla G."/>
            <person name="Ferreira P."/>
            <person name="Barriuso J."/>
            <person name="Kellner H."/>
            <person name="Castanera R."/>
            <person name="Alfaro M."/>
            <person name="Ramirez L."/>
            <person name="Pisabarro A.G."/>
            <person name="Kuo A."/>
            <person name="Tritt A."/>
            <person name="Lipzen A."/>
            <person name="He G."/>
            <person name="Yan M."/>
            <person name="Ng V."/>
            <person name="Cullen D."/>
            <person name="Martin F."/>
            <person name="Rosso M.-N."/>
            <person name="Henrissat B."/>
            <person name="Hibbett D."/>
            <person name="Martinez A.T."/>
            <person name="Grigoriev I.V."/>
        </authorList>
    </citation>
    <scope>NUCLEOTIDE SEQUENCE</scope>
    <source>
        <strain evidence="2">AH 40177</strain>
    </source>
</reference>
<keyword evidence="1" id="KW-1133">Transmembrane helix</keyword>
<dbReference type="EMBL" id="JADNRY010001137">
    <property type="protein sequence ID" value="KAF9020580.1"/>
    <property type="molecule type" value="Genomic_DNA"/>
</dbReference>
<protein>
    <submittedName>
        <fullName evidence="2">Uncharacterized protein</fullName>
    </submittedName>
</protein>